<dbReference type="CDD" id="cd00093">
    <property type="entry name" value="HTH_XRE"/>
    <property type="match status" value="1"/>
</dbReference>
<organism evidence="3 4">
    <name type="scientific">Micromonospora zingiberis</name>
    <dbReference type="NCBI Taxonomy" id="2053011"/>
    <lineage>
        <taxon>Bacteria</taxon>
        <taxon>Bacillati</taxon>
        <taxon>Actinomycetota</taxon>
        <taxon>Actinomycetes</taxon>
        <taxon>Micromonosporales</taxon>
        <taxon>Micromonosporaceae</taxon>
        <taxon>Micromonospora</taxon>
    </lineage>
</organism>
<dbReference type="Proteomes" id="UP000292274">
    <property type="component" value="Unassembled WGS sequence"/>
</dbReference>
<dbReference type="Gene3D" id="2.60.120.10">
    <property type="entry name" value="Jelly Rolls"/>
    <property type="match status" value="1"/>
</dbReference>
<dbReference type="InterPro" id="IPR050807">
    <property type="entry name" value="TransReg_Diox_bact_type"/>
</dbReference>
<dbReference type="SMART" id="SM00530">
    <property type="entry name" value="HTH_XRE"/>
    <property type="match status" value="1"/>
</dbReference>
<dbReference type="EMBL" id="SJJR01000004">
    <property type="protein sequence ID" value="TCB98331.1"/>
    <property type="molecule type" value="Genomic_DNA"/>
</dbReference>
<dbReference type="SUPFAM" id="SSF47413">
    <property type="entry name" value="lambda repressor-like DNA-binding domains"/>
    <property type="match status" value="1"/>
</dbReference>
<dbReference type="AlphaFoldDB" id="A0A4R0GRQ1"/>
<dbReference type="GO" id="GO:0003700">
    <property type="term" value="F:DNA-binding transcription factor activity"/>
    <property type="evidence" value="ECO:0007669"/>
    <property type="project" value="TreeGrafter"/>
</dbReference>
<dbReference type="Pfam" id="PF13560">
    <property type="entry name" value="HTH_31"/>
    <property type="match status" value="1"/>
</dbReference>
<evidence type="ECO:0000313" key="3">
    <source>
        <dbReference type="EMBL" id="TCB98331.1"/>
    </source>
</evidence>
<comment type="caution">
    <text evidence="3">The sequence shown here is derived from an EMBL/GenBank/DDBJ whole genome shotgun (WGS) entry which is preliminary data.</text>
</comment>
<accession>A0A4R0GRQ1</accession>
<dbReference type="SUPFAM" id="SSF51182">
    <property type="entry name" value="RmlC-like cupins"/>
    <property type="match status" value="1"/>
</dbReference>
<dbReference type="GO" id="GO:0005829">
    <property type="term" value="C:cytosol"/>
    <property type="evidence" value="ECO:0007669"/>
    <property type="project" value="TreeGrafter"/>
</dbReference>
<dbReference type="InterPro" id="IPR001387">
    <property type="entry name" value="Cro/C1-type_HTH"/>
</dbReference>
<dbReference type="GO" id="GO:0003677">
    <property type="term" value="F:DNA binding"/>
    <property type="evidence" value="ECO:0007669"/>
    <property type="project" value="UniProtKB-KW"/>
</dbReference>
<dbReference type="InterPro" id="IPR013096">
    <property type="entry name" value="Cupin_2"/>
</dbReference>
<feature type="domain" description="HTH cro/C1-type" evidence="2">
    <location>
        <begin position="22"/>
        <end position="76"/>
    </location>
</feature>
<keyword evidence="4" id="KW-1185">Reference proteome</keyword>
<dbReference type="Pfam" id="PF07883">
    <property type="entry name" value="Cupin_2"/>
    <property type="match status" value="1"/>
</dbReference>
<dbReference type="InterPro" id="IPR014710">
    <property type="entry name" value="RmlC-like_jellyroll"/>
</dbReference>
<evidence type="ECO:0000259" key="2">
    <source>
        <dbReference type="PROSITE" id="PS50943"/>
    </source>
</evidence>
<dbReference type="InterPro" id="IPR011051">
    <property type="entry name" value="RmlC_Cupin_sf"/>
</dbReference>
<keyword evidence="1" id="KW-0238">DNA-binding</keyword>
<evidence type="ECO:0000313" key="4">
    <source>
        <dbReference type="Proteomes" id="UP000292274"/>
    </source>
</evidence>
<sequence>MGKVGVGESDASAEWVRVGERIRVAREAAKLSVRELARRVEVSSSHVSQVERGLASFSVRALYNVVSVLGISMDSLFEDVPSVAGSPAASTAADPAPPTPDGPLDDGGIVLRRAARPTIALTGGTRWERLTPKPEVNAEFIEVVYPPNPQAVPPPKDYIRHSSREYGIVVQGSLTVQVGFDQTVLHAGDSIAFDSHIPHRFWNATAEEVRAIWFIRDDPRGGGESNHAHD</sequence>
<gene>
    <name evidence="3" type="ORF">E0H26_08015</name>
</gene>
<dbReference type="PROSITE" id="PS50943">
    <property type="entry name" value="HTH_CROC1"/>
    <property type="match status" value="1"/>
</dbReference>
<dbReference type="Gene3D" id="1.10.260.40">
    <property type="entry name" value="lambda repressor-like DNA-binding domains"/>
    <property type="match status" value="1"/>
</dbReference>
<dbReference type="PANTHER" id="PTHR46797:SF1">
    <property type="entry name" value="METHYLPHOSPHONATE SYNTHASE"/>
    <property type="match status" value="1"/>
</dbReference>
<dbReference type="CDD" id="cd02209">
    <property type="entry name" value="cupin_XRE_C"/>
    <property type="match status" value="1"/>
</dbReference>
<evidence type="ECO:0000256" key="1">
    <source>
        <dbReference type="ARBA" id="ARBA00023125"/>
    </source>
</evidence>
<dbReference type="OrthoDB" id="5114244at2"/>
<dbReference type="PANTHER" id="PTHR46797">
    <property type="entry name" value="HTH-TYPE TRANSCRIPTIONAL REGULATOR"/>
    <property type="match status" value="1"/>
</dbReference>
<proteinExistence type="predicted"/>
<dbReference type="InterPro" id="IPR010982">
    <property type="entry name" value="Lambda_DNA-bd_dom_sf"/>
</dbReference>
<name>A0A4R0GRQ1_9ACTN</name>
<reference evidence="3 4" key="1">
    <citation type="submission" date="2019-02" db="EMBL/GenBank/DDBJ databases">
        <title>Jishengella sp. nov., isolated from a root of Zingiber montanum.</title>
        <authorList>
            <person name="Kuncharoen N."/>
            <person name="Kudo T."/>
            <person name="Masahiro Y."/>
            <person name="Ohkuma M."/>
            <person name="Tanasupawat S."/>
        </authorList>
    </citation>
    <scope>NUCLEOTIDE SEQUENCE [LARGE SCALE GENOMIC DNA]</scope>
    <source>
        <strain evidence="3 4">PLAI 1-1</strain>
    </source>
</reference>
<protein>
    <submittedName>
        <fullName evidence="3">XRE family transcriptional regulator</fullName>
    </submittedName>
</protein>